<dbReference type="SUPFAM" id="SSF51206">
    <property type="entry name" value="cAMP-binding domain-like"/>
    <property type="match status" value="1"/>
</dbReference>
<protein>
    <submittedName>
        <fullName evidence="6">CRP-like cAMP-binding protein</fullName>
    </submittedName>
</protein>
<dbReference type="Proteomes" id="UP000548476">
    <property type="component" value="Unassembled WGS sequence"/>
</dbReference>
<dbReference type="InterPro" id="IPR018490">
    <property type="entry name" value="cNMP-bd_dom_sf"/>
</dbReference>
<sequence length="232" mass="25322">MEYQEKWPVGTYLYRLDERDRRDLLGLGALRRADRDVLIRAGEMNMHVLLVQQGFVKISVPTAGGRESLLAIRVPGDLLGEMAVLNGRPRSATVTACGVAVVRIVPEAQLRRFLGEHPGAAVQLAGMVADRLRWANQRRVDASTYSAATRLARVLVEMAVTYGTRTADGIEIGIELTQPELATLIGVSDITVQRALRTLRSAGQVGTGYRRIVVTDIDGLCRMGKVLASTVD</sequence>
<dbReference type="Pfam" id="PF00027">
    <property type="entry name" value="cNMP_binding"/>
    <property type="match status" value="1"/>
</dbReference>
<keyword evidence="3" id="KW-0804">Transcription</keyword>
<comment type="caution">
    <text evidence="6">The sequence shown here is derived from an EMBL/GenBank/DDBJ whole genome shotgun (WGS) entry which is preliminary data.</text>
</comment>
<dbReference type="GO" id="GO:0003677">
    <property type="term" value="F:DNA binding"/>
    <property type="evidence" value="ECO:0007669"/>
    <property type="project" value="UniProtKB-KW"/>
</dbReference>
<keyword evidence="7" id="KW-1185">Reference proteome</keyword>
<organism evidence="6 7">
    <name type="scientific">Phytomonospora endophytica</name>
    <dbReference type="NCBI Taxonomy" id="714109"/>
    <lineage>
        <taxon>Bacteria</taxon>
        <taxon>Bacillati</taxon>
        <taxon>Actinomycetota</taxon>
        <taxon>Actinomycetes</taxon>
        <taxon>Micromonosporales</taxon>
        <taxon>Micromonosporaceae</taxon>
        <taxon>Phytomonospora</taxon>
    </lineage>
</organism>
<proteinExistence type="predicted"/>
<dbReference type="PANTHER" id="PTHR24567">
    <property type="entry name" value="CRP FAMILY TRANSCRIPTIONAL REGULATORY PROTEIN"/>
    <property type="match status" value="1"/>
</dbReference>
<dbReference type="AlphaFoldDB" id="A0A841FGD8"/>
<dbReference type="CDD" id="cd00038">
    <property type="entry name" value="CAP_ED"/>
    <property type="match status" value="1"/>
</dbReference>
<keyword evidence="2" id="KW-0238">DNA-binding</keyword>
<dbReference type="InterPro" id="IPR018488">
    <property type="entry name" value="cNMP-bd_CS"/>
</dbReference>
<dbReference type="InterPro" id="IPR050397">
    <property type="entry name" value="Env_Response_Regulators"/>
</dbReference>
<dbReference type="PANTHER" id="PTHR24567:SF74">
    <property type="entry name" value="HTH-TYPE TRANSCRIPTIONAL REGULATOR ARCR"/>
    <property type="match status" value="1"/>
</dbReference>
<dbReference type="SMART" id="SM00100">
    <property type="entry name" value="cNMP"/>
    <property type="match status" value="1"/>
</dbReference>
<dbReference type="RefSeq" id="WP_184785838.1">
    <property type="nucleotide sequence ID" value="NZ_BONT01000020.1"/>
</dbReference>
<name>A0A841FGD8_9ACTN</name>
<dbReference type="InterPro" id="IPR012318">
    <property type="entry name" value="HTH_CRP"/>
</dbReference>
<gene>
    <name evidence="6" type="ORF">HNR73_000755</name>
</gene>
<dbReference type="PROSITE" id="PS50042">
    <property type="entry name" value="CNMP_BINDING_3"/>
    <property type="match status" value="1"/>
</dbReference>
<dbReference type="PROSITE" id="PS00889">
    <property type="entry name" value="CNMP_BINDING_2"/>
    <property type="match status" value="1"/>
</dbReference>
<dbReference type="InterPro" id="IPR036388">
    <property type="entry name" value="WH-like_DNA-bd_sf"/>
</dbReference>
<dbReference type="InterPro" id="IPR000595">
    <property type="entry name" value="cNMP-bd_dom"/>
</dbReference>
<dbReference type="GO" id="GO:0005829">
    <property type="term" value="C:cytosol"/>
    <property type="evidence" value="ECO:0007669"/>
    <property type="project" value="TreeGrafter"/>
</dbReference>
<evidence type="ECO:0000256" key="1">
    <source>
        <dbReference type="ARBA" id="ARBA00023015"/>
    </source>
</evidence>
<dbReference type="GO" id="GO:0003700">
    <property type="term" value="F:DNA-binding transcription factor activity"/>
    <property type="evidence" value="ECO:0007669"/>
    <property type="project" value="TreeGrafter"/>
</dbReference>
<evidence type="ECO:0000256" key="3">
    <source>
        <dbReference type="ARBA" id="ARBA00023163"/>
    </source>
</evidence>
<dbReference type="Gene3D" id="2.60.120.10">
    <property type="entry name" value="Jelly Rolls"/>
    <property type="match status" value="1"/>
</dbReference>
<dbReference type="SUPFAM" id="SSF46785">
    <property type="entry name" value="Winged helix' DNA-binding domain"/>
    <property type="match status" value="1"/>
</dbReference>
<dbReference type="Pfam" id="PF13545">
    <property type="entry name" value="HTH_Crp_2"/>
    <property type="match status" value="1"/>
</dbReference>
<evidence type="ECO:0000259" key="5">
    <source>
        <dbReference type="PROSITE" id="PS51063"/>
    </source>
</evidence>
<feature type="domain" description="Cyclic nucleotide-binding" evidence="4">
    <location>
        <begin position="36"/>
        <end position="115"/>
    </location>
</feature>
<dbReference type="InterPro" id="IPR036390">
    <property type="entry name" value="WH_DNA-bd_sf"/>
</dbReference>
<dbReference type="EMBL" id="JACHGT010000002">
    <property type="protein sequence ID" value="MBB6032908.1"/>
    <property type="molecule type" value="Genomic_DNA"/>
</dbReference>
<evidence type="ECO:0000313" key="7">
    <source>
        <dbReference type="Proteomes" id="UP000548476"/>
    </source>
</evidence>
<evidence type="ECO:0000259" key="4">
    <source>
        <dbReference type="PROSITE" id="PS50042"/>
    </source>
</evidence>
<evidence type="ECO:0000313" key="6">
    <source>
        <dbReference type="EMBL" id="MBB6032908.1"/>
    </source>
</evidence>
<dbReference type="PROSITE" id="PS51063">
    <property type="entry name" value="HTH_CRP_2"/>
    <property type="match status" value="1"/>
</dbReference>
<accession>A0A841FGD8</accession>
<evidence type="ECO:0000256" key="2">
    <source>
        <dbReference type="ARBA" id="ARBA00023125"/>
    </source>
</evidence>
<reference evidence="6 7" key="1">
    <citation type="submission" date="2020-08" db="EMBL/GenBank/DDBJ databases">
        <title>Genomic Encyclopedia of Type Strains, Phase IV (KMG-IV): sequencing the most valuable type-strain genomes for metagenomic binning, comparative biology and taxonomic classification.</title>
        <authorList>
            <person name="Goeker M."/>
        </authorList>
    </citation>
    <scope>NUCLEOTIDE SEQUENCE [LARGE SCALE GENOMIC DNA]</scope>
    <source>
        <strain evidence="6 7">YIM 65646</strain>
    </source>
</reference>
<keyword evidence="1" id="KW-0805">Transcription regulation</keyword>
<dbReference type="InterPro" id="IPR014710">
    <property type="entry name" value="RmlC-like_jellyroll"/>
</dbReference>
<feature type="domain" description="HTH crp-type" evidence="5">
    <location>
        <begin position="145"/>
        <end position="218"/>
    </location>
</feature>
<dbReference type="Gene3D" id="1.10.10.10">
    <property type="entry name" value="Winged helix-like DNA-binding domain superfamily/Winged helix DNA-binding domain"/>
    <property type="match status" value="1"/>
</dbReference>